<proteinExistence type="predicted"/>
<feature type="transmembrane region" description="Helical" evidence="1">
    <location>
        <begin position="155"/>
        <end position="175"/>
    </location>
</feature>
<dbReference type="Pfam" id="PF03729">
    <property type="entry name" value="DUF308"/>
    <property type="match status" value="1"/>
</dbReference>
<accession>A0A3N0J287</accession>
<evidence type="ECO:0000313" key="4">
    <source>
        <dbReference type="Proteomes" id="UP000253817"/>
    </source>
</evidence>
<reference evidence="5" key="2">
    <citation type="submission" date="2018-05" db="EMBL/GenBank/DDBJ databases">
        <title>Genome Sequencing of selected type strains of the family Eggerthellaceae.</title>
        <authorList>
            <person name="Danylec N."/>
            <person name="Stoll D.A."/>
            <person name="Doetsch A."/>
            <person name="Huch M."/>
        </authorList>
    </citation>
    <scope>NUCLEOTIDE SEQUENCE [LARGE SCALE GENOMIC DNA]</scope>
    <source>
        <strain evidence="5">DSM 16107</strain>
    </source>
</reference>
<dbReference type="EMBL" id="QICC01000002">
    <property type="protein sequence ID" value="RNM43305.1"/>
    <property type="molecule type" value="Genomic_DNA"/>
</dbReference>
<evidence type="ECO:0000256" key="1">
    <source>
        <dbReference type="SAM" id="Phobius"/>
    </source>
</evidence>
<dbReference type="Proteomes" id="UP000270112">
    <property type="component" value="Unassembled WGS sequence"/>
</dbReference>
<dbReference type="RefSeq" id="WP_114545203.1">
    <property type="nucleotide sequence ID" value="NZ_PPTT01000003.1"/>
</dbReference>
<gene>
    <name evidence="2" type="ORF">C1876_02180</name>
    <name evidence="3" type="ORF">DMP09_00795</name>
</gene>
<organism evidence="3 5">
    <name type="scientific">Eggerthella sinensis</name>
    <dbReference type="NCBI Taxonomy" id="242230"/>
    <lineage>
        <taxon>Bacteria</taxon>
        <taxon>Bacillati</taxon>
        <taxon>Actinomycetota</taxon>
        <taxon>Coriobacteriia</taxon>
        <taxon>Eggerthellales</taxon>
        <taxon>Eggerthellaceae</taxon>
        <taxon>Eggerthella</taxon>
    </lineage>
</organism>
<feature type="transmembrane region" description="Helical" evidence="1">
    <location>
        <begin position="45"/>
        <end position="65"/>
    </location>
</feature>
<dbReference type="InterPro" id="IPR005325">
    <property type="entry name" value="DUF308_memb"/>
</dbReference>
<sequence length="189" mass="19924">MPDSHIAETFKHRSNVGKVSVVALLLLPLIGLGCVLLPSDIVLTLPYLLGGVMAVSGIASVVAGVRARKLEAGKHSIGTGLVMGVVGVVAVLQGSASIIYIGVIWGVLGLLKAAHGFDDTLRHIAAHERFILILAFAVFNLVVSILLVSNPFGSIDHHIIVLGVELLAYPFRVVLTKRGMRVEAEPDEG</sequence>
<feature type="transmembrane region" description="Helical" evidence="1">
    <location>
        <begin position="21"/>
        <end position="39"/>
    </location>
</feature>
<dbReference type="Proteomes" id="UP000253817">
    <property type="component" value="Unassembled WGS sequence"/>
</dbReference>
<reference evidence="3" key="3">
    <citation type="journal article" date="2019" name="Microbiol. Resour. Announc.">
        <title>Draft Genome Sequences of Type Strains of Gordonibacter faecihominis, Paraeggerthella hongkongensis, Parvibacter caecicola,Slackia equolifaciens, Slackia faecicanis, and Slackia isoflavoniconvertens.</title>
        <authorList>
            <person name="Danylec N."/>
            <person name="Stoll D.A."/>
            <person name="Dotsch A."/>
            <person name="Huch M."/>
        </authorList>
    </citation>
    <scope>NUCLEOTIDE SEQUENCE</scope>
    <source>
        <strain evidence="3">DSM 16107</strain>
    </source>
</reference>
<keyword evidence="1" id="KW-0472">Membrane</keyword>
<keyword evidence="1" id="KW-1133">Transmembrane helix</keyword>
<feature type="transmembrane region" description="Helical" evidence="1">
    <location>
        <begin position="129"/>
        <end position="149"/>
    </location>
</feature>
<evidence type="ECO:0008006" key="6">
    <source>
        <dbReference type="Google" id="ProtNLM"/>
    </source>
</evidence>
<keyword evidence="1" id="KW-0812">Transmembrane</keyword>
<dbReference type="AlphaFoldDB" id="A0A3N0J287"/>
<reference evidence="2 4" key="1">
    <citation type="journal article" date="2018" name="Elife">
        <title>Discovery and characterization of a prevalent human gut bacterial enzyme sufficient for the inactivation of a family of plant toxins.</title>
        <authorList>
            <person name="Koppel N."/>
            <person name="Bisanz J.E."/>
            <person name="Pandelia M.E."/>
            <person name="Turnbaugh P.J."/>
            <person name="Balskus E.P."/>
        </authorList>
    </citation>
    <scope>NUCLEOTIDE SEQUENCE [LARGE SCALE GENOMIC DNA]</scope>
    <source>
        <strain evidence="2 4">DSM 16107</strain>
    </source>
</reference>
<feature type="transmembrane region" description="Helical" evidence="1">
    <location>
        <begin position="72"/>
        <end position="92"/>
    </location>
</feature>
<dbReference type="OrthoDB" id="3173539at2"/>
<evidence type="ECO:0000313" key="5">
    <source>
        <dbReference type="Proteomes" id="UP000270112"/>
    </source>
</evidence>
<dbReference type="EMBL" id="PPTT01000003">
    <property type="protein sequence ID" value="RDB71066.1"/>
    <property type="molecule type" value="Genomic_DNA"/>
</dbReference>
<name>A0A3N0J287_9ACTN</name>
<evidence type="ECO:0000313" key="3">
    <source>
        <dbReference type="EMBL" id="RNM43305.1"/>
    </source>
</evidence>
<keyword evidence="4" id="KW-1185">Reference proteome</keyword>
<feature type="transmembrane region" description="Helical" evidence="1">
    <location>
        <begin position="98"/>
        <end position="117"/>
    </location>
</feature>
<protein>
    <recommendedName>
        <fullName evidence="6">DUF308 domain-containing protein</fullName>
    </recommendedName>
</protein>
<comment type="caution">
    <text evidence="3">The sequence shown here is derived from an EMBL/GenBank/DDBJ whole genome shotgun (WGS) entry which is preliminary data.</text>
</comment>
<evidence type="ECO:0000313" key="2">
    <source>
        <dbReference type="EMBL" id="RDB71066.1"/>
    </source>
</evidence>